<dbReference type="SMART" id="SM01189">
    <property type="entry name" value="ELM2"/>
    <property type="match status" value="1"/>
</dbReference>
<reference evidence="6 7" key="1">
    <citation type="journal article" date="2007" name="Nature">
        <title>Evolution of genes and genomes on the Drosophila phylogeny.</title>
        <authorList>
            <consortium name="Drosophila 12 Genomes Consortium"/>
            <person name="Clark A.G."/>
            <person name="Eisen M.B."/>
            <person name="Smith D.R."/>
            <person name="Bergman C.M."/>
            <person name="Oliver B."/>
            <person name="Markow T.A."/>
            <person name="Kaufman T.C."/>
            <person name="Kellis M."/>
            <person name="Gelbart W."/>
            <person name="Iyer V.N."/>
            <person name="Pollard D.A."/>
            <person name="Sackton T.B."/>
            <person name="Larracuente A.M."/>
            <person name="Singh N.D."/>
            <person name="Abad J.P."/>
            <person name="Abt D.N."/>
            <person name="Adryan B."/>
            <person name="Aguade M."/>
            <person name="Akashi H."/>
            <person name="Anderson W.W."/>
            <person name="Aquadro C.F."/>
            <person name="Ardell D.H."/>
            <person name="Arguello R."/>
            <person name="Artieri C.G."/>
            <person name="Barbash D.A."/>
            <person name="Barker D."/>
            <person name="Barsanti P."/>
            <person name="Batterham P."/>
            <person name="Batzoglou S."/>
            <person name="Begun D."/>
            <person name="Bhutkar A."/>
            <person name="Blanco E."/>
            <person name="Bosak S.A."/>
            <person name="Bradley R.K."/>
            <person name="Brand A.D."/>
            <person name="Brent M.R."/>
            <person name="Brooks A.N."/>
            <person name="Brown R.H."/>
            <person name="Butlin R.K."/>
            <person name="Caggese C."/>
            <person name="Calvi B.R."/>
            <person name="Bernardo de Carvalho A."/>
            <person name="Caspi A."/>
            <person name="Castrezana S."/>
            <person name="Celniker S.E."/>
            <person name="Chang J.L."/>
            <person name="Chapple C."/>
            <person name="Chatterji S."/>
            <person name="Chinwalla A."/>
            <person name="Civetta A."/>
            <person name="Clifton S.W."/>
            <person name="Comeron J.M."/>
            <person name="Costello J.C."/>
            <person name="Coyne J.A."/>
            <person name="Daub J."/>
            <person name="David R.G."/>
            <person name="Delcher A.L."/>
            <person name="Delehaunty K."/>
            <person name="Do C.B."/>
            <person name="Ebling H."/>
            <person name="Edwards K."/>
            <person name="Eickbush T."/>
            <person name="Evans J.D."/>
            <person name="Filipski A."/>
            <person name="Findeiss S."/>
            <person name="Freyhult E."/>
            <person name="Fulton L."/>
            <person name="Fulton R."/>
            <person name="Garcia A.C."/>
            <person name="Gardiner A."/>
            <person name="Garfield D.A."/>
            <person name="Garvin B.E."/>
            <person name="Gibson G."/>
            <person name="Gilbert D."/>
            <person name="Gnerre S."/>
            <person name="Godfrey J."/>
            <person name="Good R."/>
            <person name="Gotea V."/>
            <person name="Gravely B."/>
            <person name="Greenberg A.J."/>
            <person name="Griffiths-Jones S."/>
            <person name="Gross S."/>
            <person name="Guigo R."/>
            <person name="Gustafson E.A."/>
            <person name="Haerty W."/>
            <person name="Hahn M.W."/>
            <person name="Halligan D.L."/>
            <person name="Halpern A.L."/>
            <person name="Halter G.M."/>
            <person name="Han M.V."/>
            <person name="Heger A."/>
            <person name="Hillier L."/>
            <person name="Hinrichs A.S."/>
            <person name="Holmes I."/>
            <person name="Hoskins R.A."/>
            <person name="Hubisz M.J."/>
            <person name="Hultmark D."/>
            <person name="Huntley M.A."/>
            <person name="Jaffe D.B."/>
            <person name="Jagadeeshan S."/>
            <person name="Jeck W.R."/>
            <person name="Johnson J."/>
            <person name="Jones C.D."/>
            <person name="Jordan W.C."/>
            <person name="Karpen G.H."/>
            <person name="Kataoka E."/>
            <person name="Keightley P.D."/>
            <person name="Kheradpour P."/>
            <person name="Kirkness E.F."/>
            <person name="Koerich L.B."/>
            <person name="Kristiansen K."/>
            <person name="Kudrna D."/>
            <person name="Kulathinal R.J."/>
            <person name="Kumar S."/>
            <person name="Kwok R."/>
            <person name="Lander E."/>
            <person name="Langley C.H."/>
            <person name="Lapoint R."/>
            <person name="Lazzaro B.P."/>
            <person name="Lee S.J."/>
            <person name="Levesque L."/>
            <person name="Li R."/>
            <person name="Lin C.F."/>
            <person name="Lin M.F."/>
            <person name="Lindblad-Toh K."/>
            <person name="Llopart A."/>
            <person name="Long M."/>
            <person name="Low L."/>
            <person name="Lozovsky E."/>
            <person name="Lu J."/>
            <person name="Luo M."/>
            <person name="Machado C.A."/>
            <person name="Makalowski W."/>
            <person name="Marzo M."/>
            <person name="Matsuda M."/>
            <person name="Matzkin L."/>
            <person name="McAllister B."/>
            <person name="McBride C.S."/>
            <person name="McKernan B."/>
            <person name="McKernan K."/>
            <person name="Mendez-Lago M."/>
            <person name="Minx P."/>
            <person name="Mollenhauer M.U."/>
            <person name="Montooth K."/>
            <person name="Mount S.M."/>
            <person name="Mu X."/>
            <person name="Myers E."/>
            <person name="Negre B."/>
            <person name="Newfeld S."/>
            <person name="Nielsen R."/>
            <person name="Noor M.A."/>
            <person name="O'Grady P."/>
            <person name="Pachter L."/>
            <person name="Papaceit M."/>
            <person name="Parisi M.J."/>
            <person name="Parisi M."/>
            <person name="Parts L."/>
            <person name="Pedersen J.S."/>
            <person name="Pesole G."/>
            <person name="Phillippy A.M."/>
            <person name="Ponting C.P."/>
            <person name="Pop M."/>
            <person name="Porcelli D."/>
            <person name="Powell J.R."/>
            <person name="Prohaska S."/>
            <person name="Pruitt K."/>
            <person name="Puig M."/>
            <person name="Quesneville H."/>
            <person name="Ram K.R."/>
            <person name="Rand D."/>
            <person name="Rasmussen M.D."/>
            <person name="Reed L.K."/>
            <person name="Reenan R."/>
            <person name="Reily A."/>
            <person name="Remington K.A."/>
            <person name="Rieger T.T."/>
            <person name="Ritchie M.G."/>
            <person name="Robin C."/>
            <person name="Rogers Y.H."/>
            <person name="Rohde C."/>
            <person name="Rozas J."/>
            <person name="Rubenfield M.J."/>
            <person name="Ruiz A."/>
            <person name="Russo S."/>
            <person name="Salzberg S.L."/>
            <person name="Sanchez-Gracia A."/>
            <person name="Saranga D.J."/>
            <person name="Sato H."/>
            <person name="Schaeffer S.W."/>
            <person name="Schatz M.C."/>
            <person name="Schlenke T."/>
            <person name="Schwartz R."/>
            <person name="Segarra C."/>
            <person name="Singh R.S."/>
            <person name="Sirot L."/>
            <person name="Sirota M."/>
            <person name="Sisneros N.B."/>
            <person name="Smith C.D."/>
            <person name="Smith T.F."/>
            <person name="Spieth J."/>
            <person name="Stage D.E."/>
            <person name="Stark A."/>
            <person name="Stephan W."/>
            <person name="Strausberg R.L."/>
            <person name="Strempel S."/>
            <person name="Sturgill D."/>
            <person name="Sutton G."/>
            <person name="Sutton G.G."/>
            <person name="Tao W."/>
            <person name="Teichmann S."/>
            <person name="Tobari Y.N."/>
            <person name="Tomimura Y."/>
            <person name="Tsolas J.M."/>
            <person name="Valente V.L."/>
            <person name="Venter E."/>
            <person name="Venter J.C."/>
            <person name="Vicario S."/>
            <person name="Vieira F.G."/>
            <person name="Vilella A.J."/>
            <person name="Villasante A."/>
            <person name="Walenz B."/>
            <person name="Wang J."/>
            <person name="Wasserman M."/>
            <person name="Watts T."/>
            <person name="Wilson D."/>
            <person name="Wilson R.K."/>
            <person name="Wing R.A."/>
            <person name="Wolfner M.F."/>
            <person name="Wong A."/>
            <person name="Wong G.K."/>
            <person name="Wu C.I."/>
            <person name="Wu G."/>
            <person name="Yamamoto D."/>
            <person name="Yang H.P."/>
            <person name="Yang S.P."/>
            <person name="Yorke J.A."/>
            <person name="Yoshida K."/>
            <person name="Zdobnov E."/>
            <person name="Zhang P."/>
            <person name="Zhang Y."/>
            <person name="Zimin A.V."/>
            <person name="Baldwin J."/>
            <person name="Abdouelleil A."/>
            <person name="Abdulkadir J."/>
            <person name="Abebe A."/>
            <person name="Abera B."/>
            <person name="Abreu J."/>
            <person name="Acer S.C."/>
            <person name="Aftuck L."/>
            <person name="Alexander A."/>
            <person name="An P."/>
            <person name="Anderson E."/>
            <person name="Anderson S."/>
            <person name="Arachi H."/>
            <person name="Azer M."/>
            <person name="Bachantsang P."/>
            <person name="Barry A."/>
            <person name="Bayul T."/>
            <person name="Berlin A."/>
            <person name="Bessette D."/>
            <person name="Bloom T."/>
            <person name="Blye J."/>
            <person name="Boguslavskiy L."/>
            <person name="Bonnet C."/>
            <person name="Boukhgalter B."/>
            <person name="Bourzgui I."/>
            <person name="Brown A."/>
            <person name="Cahill P."/>
            <person name="Channer S."/>
            <person name="Cheshatsang Y."/>
            <person name="Chuda L."/>
            <person name="Citroen M."/>
            <person name="Collymore A."/>
            <person name="Cooke P."/>
            <person name="Costello M."/>
            <person name="D'Aco K."/>
            <person name="Daza R."/>
            <person name="De Haan G."/>
            <person name="DeGray S."/>
            <person name="DeMaso C."/>
            <person name="Dhargay N."/>
            <person name="Dooley K."/>
            <person name="Dooley E."/>
            <person name="Doricent M."/>
            <person name="Dorje P."/>
            <person name="Dorjee K."/>
            <person name="Dupes A."/>
            <person name="Elong R."/>
            <person name="Falk J."/>
            <person name="Farina A."/>
            <person name="Faro S."/>
            <person name="Ferguson D."/>
            <person name="Fisher S."/>
            <person name="Foley C.D."/>
            <person name="Franke A."/>
            <person name="Friedrich D."/>
            <person name="Gadbois L."/>
            <person name="Gearin G."/>
            <person name="Gearin C.R."/>
            <person name="Giannoukos G."/>
            <person name="Goode T."/>
            <person name="Graham J."/>
            <person name="Grandbois E."/>
            <person name="Grewal S."/>
            <person name="Gyaltsen K."/>
            <person name="Hafez N."/>
            <person name="Hagos B."/>
            <person name="Hall J."/>
            <person name="Henson C."/>
            <person name="Hollinger A."/>
            <person name="Honan T."/>
            <person name="Huard M.D."/>
            <person name="Hughes L."/>
            <person name="Hurhula B."/>
            <person name="Husby M.E."/>
            <person name="Kamat A."/>
            <person name="Kanga B."/>
            <person name="Kashin S."/>
            <person name="Khazanovich D."/>
            <person name="Kisner P."/>
            <person name="Lance K."/>
            <person name="Lara M."/>
            <person name="Lee W."/>
            <person name="Lennon N."/>
            <person name="Letendre F."/>
            <person name="LeVine R."/>
            <person name="Lipovsky A."/>
            <person name="Liu X."/>
            <person name="Liu J."/>
            <person name="Liu S."/>
            <person name="Lokyitsang T."/>
            <person name="Lokyitsang Y."/>
            <person name="Lubonja R."/>
            <person name="Lui A."/>
            <person name="MacDonald P."/>
            <person name="Magnisalis V."/>
            <person name="Maru K."/>
            <person name="Matthews C."/>
            <person name="McCusker W."/>
            <person name="McDonough S."/>
            <person name="Mehta T."/>
            <person name="Meldrim J."/>
            <person name="Meneus L."/>
            <person name="Mihai O."/>
            <person name="Mihalev A."/>
            <person name="Mihova T."/>
            <person name="Mittelman R."/>
            <person name="Mlenga V."/>
            <person name="Montmayeur A."/>
            <person name="Mulrain L."/>
            <person name="Navidi A."/>
            <person name="Naylor J."/>
            <person name="Negash T."/>
            <person name="Nguyen T."/>
            <person name="Nguyen N."/>
            <person name="Nicol R."/>
            <person name="Norbu C."/>
            <person name="Norbu N."/>
            <person name="Novod N."/>
            <person name="O'Neill B."/>
            <person name="Osman S."/>
            <person name="Markiewicz E."/>
            <person name="Oyono O.L."/>
            <person name="Patti C."/>
            <person name="Phunkhang P."/>
            <person name="Pierre F."/>
            <person name="Priest M."/>
            <person name="Raghuraman S."/>
            <person name="Rege F."/>
            <person name="Reyes R."/>
            <person name="Rise C."/>
            <person name="Rogov P."/>
            <person name="Ross K."/>
            <person name="Ryan E."/>
            <person name="Settipalli S."/>
            <person name="Shea T."/>
            <person name="Sherpa N."/>
            <person name="Shi L."/>
            <person name="Shih D."/>
            <person name="Sparrow T."/>
            <person name="Spaulding J."/>
            <person name="Stalker J."/>
            <person name="Stange-Thomann N."/>
            <person name="Stavropoulos S."/>
            <person name="Stone C."/>
            <person name="Strader C."/>
            <person name="Tesfaye S."/>
            <person name="Thomson T."/>
            <person name="Thoulutsang Y."/>
            <person name="Thoulutsang D."/>
            <person name="Topham K."/>
            <person name="Topping I."/>
            <person name="Tsamla T."/>
            <person name="Vassiliev H."/>
            <person name="Vo A."/>
            <person name="Wangchuk T."/>
            <person name="Wangdi T."/>
            <person name="Weiand M."/>
            <person name="Wilkinson J."/>
            <person name="Wilson A."/>
            <person name="Yadav S."/>
            <person name="Young G."/>
            <person name="Yu Q."/>
            <person name="Zembek L."/>
            <person name="Zhong D."/>
            <person name="Zimmer A."/>
            <person name="Zwirko Z."/>
            <person name="Jaffe D.B."/>
            <person name="Alvarez P."/>
            <person name="Brockman W."/>
            <person name="Butler J."/>
            <person name="Chin C."/>
            <person name="Gnerre S."/>
            <person name="Grabherr M."/>
            <person name="Kleber M."/>
            <person name="Mauceli E."/>
            <person name="MacCallum I."/>
        </authorList>
    </citation>
    <scope>NUCLEOTIDE SEQUENCE [LARGE SCALE GENOMIC DNA]</scope>
    <source>
        <strain evidence="7">Tucson 15010-1051.87</strain>
    </source>
</reference>
<feature type="region of interest" description="Disordered" evidence="3">
    <location>
        <begin position="1"/>
        <end position="51"/>
    </location>
</feature>
<evidence type="ECO:0000256" key="2">
    <source>
        <dbReference type="ARBA" id="ARBA00023242"/>
    </source>
</evidence>
<organism evidence="6 7">
    <name type="scientific">Drosophila virilis</name>
    <name type="common">Fruit fly</name>
    <dbReference type="NCBI Taxonomy" id="7244"/>
    <lineage>
        <taxon>Eukaryota</taxon>
        <taxon>Metazoa</taxon>
        <taxon>Ecdysozoa</taxon>
        <taxon>Arthropoda</taxon>
        <taxon>Hexapoda</taxon>
        <taxon>Insecta</taxon>
        <taxon>Pterygota</taxon>
        <taxon>Neoptera</taxon>
        <taxon>Endopterygota</taxon>
        <taxon>Diptera</taxon>
        <taxon>Brachycera</taxon>
        <taxon>Muscomorpha</taxon>
        <taxon>Ephydroidea</taxon>
        <taxon>Drosophilidae</taxon>
        <taxon>Drosophila</taxon>
    </lineage>
</organism>
<feature type="domain" description="ELM2" evidence="4">
    <location>
        <begin position="257"/>
        <end position="392"/>
    </location>
</feature>
<dbReference type="GO" id="GO:0003714">
    <property type="term" value="F:transcription corepressor activity"/>
    <property type="evidence" value="ECO:0007669"/>
    <property type="project" value="TreeGrafter"/>
</dbReference>
<feature type="compositionally biased region" description="Low complexity" evidence="3">
    <location>
        <begin position="141"/>
        <end position="154"/>
    </location>
</feature>
<keyword evidence="2" id="KW-0539">Nucleus</keyword>
<dbReference type="OrthoDB" id="5916873at2759"/>
<dbReference type="InterPro" id="IPR000949">
    <property type="entry name" value="ELM2_dom"/>
</dbReference>
<accession>A0A0Q9WCC7</accession>
<sequence length="440" mass="48103">MAGRELTITPTKRERRKSPATGFGADSSSSSAQQQPPPMSPGSSIADTTFEPTIDMMVNDFDDEATLNEEEALADLEAHNAEDEIATLREESEMPIELLLAKYSSMTNMEPAPVARPSSSTSSSSRRRRAPKRQLPEDEAAGAAAEEPPAGTEPLSHTVAPGSPLLDYASLTPQFHDAGMDADQVPGVLPPELTKKPHRSHLLDLYPEESFETGAQHAMGTVEDVESFTPLQTLLEEVEVAEEEEEDSDTDSDDARKIIMVGPNYQAEIPEGLSQYGDILPYENEDQLIWEPSQVSERAVEDYLAKIQETRSVSSTEAEGAAAADPTERAELEELPAVATPPEAPAPVAAAAGTPAGSDMESVVKDNEQALHLLVQCGYDFKEALRRKRMNVLPLSDTMSSWSEEECQKFEEGIQKFGKDFYQIRQNQTNHCARPQNTLK</sequence>
<dbReference type="Pfam" id="PF01448">
    <property type="entry name" value="ELM2"/>
    <property type="match status" value="1"/>
</dbReference>
<protein>
    <submittedName>
        <fullName evidence="6">Uncharacterized protein, isoform B</fullName>
    </submittedName>
</protein>
<evidence type="ECO:0000256" key="1">
    <source>
        <dbReference type="ARBA" id="ARBA00004123"/>
    </source>
</evidence>
<dbReference type="GO" id="GO:0000122">
    <property type="term" value="P:negative regulation of transcription by RNA polymerase II"/>
    <property type="evidence" value="ECO:0007669"/>
    <property type="project" value="TreeGrafter"/>
</dbReference>
<evidence type="ECO:0000256" key="3">
    <source>
        <dbReference type="SAM" id="MobiDB-lite"/>
    </source>
</evidence>
<dbReference type="EMBL" id="CH940662">
    <property type="protein sequence ID" value="KRF78510.1"/>
    <property type="molecule type" value="Genomic_DNA"/>
</dbReference>
<dbReference type="Gene3D" id="1.10.10.60">
    <property type="entry name" value="Homeodomain-like"/>
    <property type="match status" value="1"/>
</dbReference>
<dbReference type="KEGG" id="dvi:6635937"/>
<comment type="subcellular location">
    <subcellularLocation>
        <location evidence="1">Nucleus</location>
    </subcellularLocation>
</comment>
<feature type="compositionally biased region" description="Low complexity" evidence="3">
    <location>
        <begin position="111"/>
        <end position="124"/>
    </location>
</feature>
<feature type="region of interest" description="Disordered" evidence="3">
    <location>
        <begin position="177"/>
        <end position="196"/>
    </location>
</feature>
<dbReference type="InterPro" id="IPR017884">
    <property type="entry name" value="SANT_dom"/>
</dbReference>
<evidence type="ECO:0000313" key="7">
    <source>
        <dbReference type="Proteomes" id="UP000008792"/>
    </source>
</evidence>
<dbReference type="GO" id="GO:0005654">
    <property type="term" value="C:nucleoplasm"/>
    <property type="evidence" value="ECO:0007669"/>
    <property type="project" value="TreeGrafter"/>
</dbReference>
<evidence type="ECO:0000259" key="4">
    <source>
        <dbReference type="PROSITE" id="PS51156"/>
    </source>
</evidence>
<dbReference type="PROSITE" id="PS51156">
    <property type="entry name" value="ELM2"/>
    <property type="match status" value="1"/>
</dbReference>
<dbReference type="PROSITE" id="PS51293">
    <property type="entry name" value="SANT"/>
    <property type="match status" value="1"/>
</dbReference>
<dbReference type="GO" id="GO:0042826">
    <property type="term" value="F:histone deacetylase binding"/>
    <property type="evidence" value="ECO:0007669"/>
    <property type="project" value="TreeGrafter"/>
</dbReference>
<gene>
    <name evidence="6" type="primary">Dvir\GJ18450</name>
    <name evidence="6" type="ORF">Dvir_GJ18450</name>
</gene>
<name>A0A0Q9WCC7_DROVI</name>
<dbReference type="Proteomes" id="UP000008792">
    <property type="component" value="Unassembled WGS sequence"/>
</dbReference>
<evidence type="ECO:0000313" key="6">
    <source>
        <dbReference type="EMBL" id="KRF78510.1"/>
    </source>
</evidence>
<dbReference type="SUPFAM" id="SSF46689">
    <property type="entry name" value="Homeodomain-like"/>
    <property type="match status" value="1"/>
</dbReference>
<dbReference type="PANTHER" id="PTHR10865">
    <property type="entry name" value="METASTASIS-ASSOCIATED PROTEIN AND MESODERM INDUCTION EARLY RESPONSE PROTEIN"/>
    <property type="match status" value="1"/>
</dbReference>
<keyword evidence="7" id="KW-1185">Reference proteome</keyword>
<dbReference type="AlphaFoldDB" id="A0A0Q9WCC7"/>
<dbReference type="InterPro" id="IPR009057">
    <property type="entry name" value="Homeodomain-like_sf"/>
</dbReference>
<evidence type="ECO:0000259" key="5">
    <source>
        <dbReference type="PROSITE" id="PS51293"/>
    </source>
</evidence>
<dbReference type="InterPro" id="IPR040138">
    <property type="entry name" value="MIER/MTA"/>
</dbReference>
<dbReference type="PANTHER" id="PTHR10865:SF28">
    <property type="entry name" value="ELM2 DOMAIN-CONTAINING PROTEIN"/>
    <property type="match status" value="1"/>
</dbReference>
<feature type="domain" description="SANT" evidence="5">
    <location>
        <begin position="397"/>
        <end position="440"/>
    </location>
</feature>
<proteinExistence type="predicted"/>
<feature type="region of interest" description="Disordered" evidence="3">
    <location>
        <begin position="109"/>
        <end position="172"/>
    </location>
</feature>
<feature type="region of interest" description="Disordered" evidence="3">
    <location>
        <begin position="310"/>
        <end position="329"/>
    </location>
</feature>